<gene>
    <name evidence="1" type="ORF">EPI11_14750</name>
</gene>
<reference evidence="1 2" key="1">
    <citation type="submission" date="2019-01" db="EMBL/GenBank/DDBJ databases">
        <title>Flavobacterium sp. nov.,isolated from freshwater.</title>
        <authorList>
            <person name="Zhang R."/>
            <person name="Du Z.-J."/>
        </authorList>
    </citation>
    <scope>NUCLEOTIDE SEQUENCE [LARGE SCALE GENOMIC DNA]</scope>
    <source>
        <strain evidence="1 2">1E403</strain>
    </source>
</reference>
<proteinExistence type="predicted"/>
<evidence type="ECO:0000313" key="1">
    <source>
        <dbReference type="EMBL" id="RWW93790.1"/>
    </source>
</evidence>
<name>A0A3S3QW88_9FLAO</name>
<evidence type="ECO:0000313" key="2">
    <source>
        <dbReference type="Proteomes" id="UP000287527"/>
    </source>
</evidence>
<accession>A0A3S3QW88</accession>
<dbReference type="OrthoDB" id="198887at2"/>
<comment type="caution">
    <text evidence="1">The sequence shown here is derived from an EMBL/GenBank/DDBJ whole genome shotgun (WGS) entry which is preliminary data.</text>
</comment>
<sequence length="295" mass="34459">MNQKVLLVGNDINNASGSYSWSDLINRLLDFTKTDRGINKLNKPFPLLYEEIYLRSAAEFGTSESLIKKFIASETERLKPNQLHTAILDLGIENLLTTNYDLSFEKASGTDLKKCKNQGMIKENTYNLFRYHKTDKHKIWHIHGSETNPKSITLGYEHYSGYLQQMRNYTASGTIGTYKAKDFHSLIRRIKENTVLDESWVDFFFTKDIYIFGLNLDFVELHLWWLFTFRARAKAENRCAVTNRIVYFYPEEKEKESAHKLEMFKAVGIETIAEKSPAGNKMQYYLNIINRIKKE</sequence>
<dbReference type="EMBL" id="SBII01000011">
    <property type="protein sequence ID" value="RWW93790.1"/>
    <property type="molecule type" value="Genomic_DNA"/>
</dbReference>
<dbReference type="AlphaFoldDB" id="A0A3S3QW88"/>
<dbReference type="RefSeq" id="WP_128390746.1">
    <property type="nucleotide sequence ID" value="NZ_SBII01000011.1"/>
</dbReference>
<dbReference type="Pfam" id="PF13289">
    <property type="entry name" value="SIR2_2"/>
    <property type="match status" value="1"/>
</dbReference>
<keyword evidence="2" id="KW-1185">Reference proteome</keyword>
<organism evidence="1 2">
    <name type="scientific">Flavobacterium cerinum</name>
    <dbReference type="NCBI Taxonomy" id="2502784"/>
    <lineage>
        <taxon>Bacteria</taxon>
        <taxon>Pseudomonadati</taxon>
        <taxon>Bacteroidota</taxon>
        <taxon>Flavobacteriia</taxon>
        <taxon>Flavobacteriales</taxon>
        <taxon>Flavobacteriaceae</taxon>
        <taxon>Flavobacterium</taxon>
    </lineage>
</organism>
<dbReference type="Proteomes" id="UP000287527">
    <property type="component" value="Unassembled WGS sequence"/>
</dbReference>
<protein>
    <submittedName>
        <fullName evidence="1">Uncharacterized protein</fullName>
    </submittedName>
</protein>